<accession>A0A926HUB0</accession>
<dbReference type="AlphaFoldDB" id="A0A926HUB0"/>
<dbReference type="GO" id="GO:0051301">
    <property type="term" value="P:cell division"/>
    <property type="evidence" value="ECO:0007669"/>
    <property type="project" value="UniProtKB-KW"/>
</dbReference>
<keyword evidence="9" id="KW-0233">DNA recombination</keyword>
<dbReference type="GO" id="GO:0007059">
    <property type="term" value="P:chromosome segregation"/>
    <property type="evidence" value="ECO:0007669"/>
    <property type="project" value="UniProtKB-KW"/>
</dbReference>
<reference evidence="14" key="1">
    <citation type="submission" date="2020-08" db="EMBL/GenBank/DDBJ databases">
        <title>Genome public.</title>
        <authorList>
            <person name="Liu C."/>
            <person name="Sun Q."/>
        </authorList>
    </citation>
    <scope>NUCLEOTIDE SEQUENCE</scope>
    <source>
        <strain evidence="14">H8</strain>
    </source>
</reference>
<dbReference type="PANTHER" id="PTHR30349">
    <property type="entry name" value="PHAGE INTEGRASE-RELATED"/>
    <property type="match status" value="1"/>
</dbReference>
<evidence type="ECO:0000256" key="9">
    <source>
        <dbReference type="ARBA" id="ARBA00023172"/>
    </source>
</evidence>
<keyword evidence="10" id="KW-0131">Cell cycle</keyword>
<dbReference type="Pfam" id="PF02899">
    <property type="entry name" value="Phage_int_SAM_1"/>
    <property type="match status" value="1"/>
</dbReference>
<dbReference type="Proteomes" id="UP000611762">
    <property type="component" value="Unassembled WGS sequence"/>
</dbReference>
<keyword evidence="4" id="KW-0963">Cytoplasm</keyword>
<keyword evidence="15" id="KW-1185">Reference proteome</keyword>
<comment type="similarity">
    <text evidence="3">Belongs to the 'phage' integrase family.</text>
</comment>
<evidence type="ECO:0000256" key="8">
    <source>
        <dbReference type="ARBA" id="ARBA00023125"/>
    </source>
</evidence>
<dbReference type="PROSITE" id="PS51898">
    <property type="entry name" value="TYR_RECOMBINASE"/>
    <property type="match status" value="1"/>
</dbReference>
<dbReference type="PANTHER" id="PTHR30349:SF77">
    <property type="entry name" value="TYROSINE RECOMBINASE XERC"/>
    <property type="match status" value="1"/>
</dbReference>
<dbReference type="InterPro" id="IPR004107">
    <property type="entry name" value="Integrase_SAM-like_N"/>
</dbReference>
<evidence type="ECO:0000259" key="13">
    <source>
        <dbReference type="PROSITE" id="PS51900"/>
    </source>
</evidence>
<dbReference type="EMBL" id="JACRSU010000002">
    <property type="protein sequence ID" value="MBC8540392.1"/>
    <property type="molecule type" value="Genomic_DNA"/>
</dbReference>
<keyword evidence="7" id="KW-0229">DNA integration</keyword>
<name>A0A926HUB0_9FIRM</name>
<evidence type="ECO:0000256" key="1">
    <source>
        <dbReference type="ARBA" id="ARBA00003283"/>
    </source>
</evidence>
<keyword evidence="8 11" id="KW-0238">DNA-binding</keyword>
<dbReference type="InterPro" id="IPR010998">
    <property type="entry name" value="Integrase_recombinase_N"/>
</dbReference>
<evidence type="ECO:0000256" key="3">
    <source>
        <dbReference type="ARBA" id="ARBA00008857"/>
    </source>
</evidence>
<evidence type="ECO:0000256" key="6">
    <source>
        <dbReference type="ARBA" id="ARBA00022829"/>
    </source>
</evidence>
<keyword evidence="5" id="KW-0132">Cell division</keyword>
<comment type="function">
    <text evidence="1">Site-specific tyrosine recombinase, which acts by catalyzing the cutting and rejoining of the recombining DNA molecules.</text>
</comment>
<evidence type="ECO:0000256" key="4">
    <source>
        <dbReference type="ARBA" id="ARBA00022490"/>
    </source>
</evidence>
<evidence type="ECO:0000256" key="5">
    <source>
        <dbReference type="ARBA" id="ARBA00022618"/>
    </source>
</evidence>
<evidence type="ECO:0000256" key="2">
    <source>
        <dbReference type="ARBA" id="ARBA00004496"/>
    </source>
</evidence>
<gene>
    <name evidence="14" type="ORF">H8698_05325</name>
</gene>
<evidence type="ECO:0000256" key="10">
    <source>
        <dbReference type="ARBA" id="ARBA00023306"/>
    </source>
</evidence>
<organism evidence="14 15">
    <name type="scientific">Congzhengia minquanensis</name>
    <dbReference type="NCBI Taxonomy" id="2763657"/>
    <lineage>
        <taxon>Bacteria</taxon>
        <taxon>Bacillati</taxon>
        <taxon>Bacillota</taxon>
        <taxon>Clostridia</taxon>
        <taxon>Eubacteriales</taxon>
        <taxon>Oscillospiraceae</taxon>
        <taxon>Congzhengia</taxon>
    </lineage>
</organism>
<dbReference type="PROSITE" id="PS51900">
    <property type="entry name" value="CB"/>
    <property type="match status" value="1"/>
</dbReference>
<dbReference type="InterPro" id="IPR011010">
    <property type="entry name" value="DNA_brk_join_enz"/>
</dbReference>
<comment type="caution">
    <text evidence="14">The sequence shown here is derived from an EMBL/GenBank/DDBJ whole genome shotgun (WGS) entry which is preliminary data.</text>
</comment>
<proteinExistence type="inferred from homology"/>
<dbReference type="InterPro" id="IPR002104">
    <property type="entry name" value="Integrase_catalytic"/>
</dbReference>
<dbReference type="SUPFAM" id="SSF56349">
    <property type="entry name" value="DNA breaking-rejoining enzymes"/>
    <property type="match status" value="1"/>
</dbReference>
<dbReference type="GO" id="GO:0006310">
    <property type="term" value="P:DNA recombination"/>
    <property type="evidence" value="ECO:0007669"/>
    <property type="project" value="UniProtKB-KW"/>
</dbReference>
<dbReference type="Pfam" id="PF00589">
    <property type="entry name" value="Phage_integrase"/>
    <property type="match status" value="1"/>
</dbReference>
<dbReference type="InterPro" id="IPR050090">
    <property type="entry name" value="Tyrosine_recombinase_XerCD"/>
</dbReference>
<comment type="subcellular location">
    <subcellularLocation>
        <location evidence="2">Cytoplasm</location>
    </subcellularLocation>
</comment>
<feature type="domain" description="Core-binding (CB)" evidence="13">
    <location>
        <begin position="3"/>
        <end position="107"/>
    </location>
</feature>
<sequence length="321" mass="37132">MLDEAPYYLKDFIMYMETIKGKSEKTVDEYFFDLRTFLRYMKVLKGQAQIDDFDNISIRDIPIEFIREITLHDLYEYLSYTLRERLNNANSRARKVSSLKSFFKYLLNKAKLIAFNPAAELDAPKKPKTLPKYLSLDESKKLLESIDGTYKYRDYAIITIFLNCGLRLSEMAGINLKDIHEDKLTVFGKGAKERTVYLNAACVNAISDYVKNERPKDGIKSPHKDALFLSRLNQRISVKTIQHIVKKHLEAAGLDTAKYSVHKLRHTAATLMYRYGHVDVRVLQEILGHTDLSTTQIYTHLDDEQLRSASMANPLSEINKK</sequence>
<evidence type="ECO:0000259" key="12">
    <source>
        <dbReference type="PROSITE" id="PS51898"/>
    </source>
</evidence>
<dbReference type="InterPro" id="IPR013762">
    <property type="entry name" value="Integrase-like_cat_sf"/>
</dbReference>
<evidence type="ECO:0000256" key="7">
    <source>
        <dbReference type="ARBA" id="ARBA00022908"/>
    </source>
</evidence>
<feature type="domain" description="Tyr recombinase" evidence="12">
    <location>
        <begin position="129"/>
        <end position="311"/>
    </location>
</feature>
<keyword evidence="6" id="KW-0159">Chromosome partition</keyword>
<evidence type="ECO:0000313" key="14">
    <source>
        <dbReference type="EMBL" id="MBC8540392.1"/>
    </source>
</evidence>
<protein>
    <submittedName>
        <fullName evidence="14">Tyrosine recombinase XerC</fullName>
    </submittedName>
</protein>
<evidence type="ECO:0000256" key="11">
    <source>
        <dbReference type="PROSITE-ProRule" id="PRU01248"/>
    </source>
</evidence>
<evidence type="ECO:0000313" key="15">
    <source>
        <dbReference type="Proteomes" id="UP000611762"/>
    </source>
</evidence>
<dbReference type="GO" id="GO:0003677">
    <property type="term" value="F:DNA binding"/>
    <property type="evidence" value="ECO:0007669"/>
    <property type="project" value="UniProtKB-UniRule"/>
</dbReference>
<dbReference type="GO" id="GO:0005737">
    <property type="term" value="C:cytoplasm"/>
    <property type="evidence" value="ECO:0007669"/>
    <property type="project" value="UniProtKB-SubCell"/>
</dbReference>
<dbReference type="Gene3D" id="1.10.150.130">
    <property type="match status" value="1"/>
</dbReference>
<dbReference type="InterPro" id="IPR044068">
    <property type="entry name" value="CB"/>
</dbReference>
<dbReference type="Gene3D" id="1.10.443.10">
    <property type="entry name" value="Intergrase catalytic core"/>
    <property type="match status" value="1"/>
</dbReference>
<dbReference type="GO" id="GO:0015074">
    <property type="term" value="P:DNA integration"/>
    <property type="evidence" value="ECO:0007669"/>
    <property type="project" value="UniProtKB-KW"/>
</dbReference>